<feature type="transmembrane region" description="Helical" evidence="1">
    <location>
        <begin position="55"/>
        <end position="73"/>
    </location>
</feature>
<evidence type="ECO:0000313" key="3">
    <source>
        <dbReference type="Proteomes" id="UP000808349"/>
    </source>
</evidence>
<dbReference type="EMBL" id="JADKFW010000004">
    <property type="protein sequence ID" value="MBK9717084.1"/>
    <property type="molecule type" value="Genomic_DNA"/>
</dbReference>
<feature type="transmembrane region" description="Helical" evidence="1">
    <location>
        <begin position="355"/>
        <end position="375"/>
    </location>
</feature>
<organism evidence="2 3">
    <name type="scientific">Candidatus Defluviibacterium haderslevense</name>
    <dbReference type="NCBI Taxonomy" id="2981993"/>
    <lineage>
        <taxon>Bacteria</taxon>
        <taxon>Pseudomonadati</taxon>
        <taxon>Bacteroidota</taxon>
        <taxon>Saprospiria</taxon>
        <taxon>Saprospirales</taxon>
        <taxon>Saprospiraceae</taxon>
        <taxon>Candidatus Defluviibacterium</taxon>
    </lineage>
</organism>
<feature type="transmembrane region" description="Helical" evidence="1">
    <location>
        <begin position="170"/>
        <end position="193"/>
    </location>
</feature>
<evidence type="ECO:0000256" key="1">
    <source>
        <dbReference type="SAM" id="Phobius"/>
    </source>
</evidence>
<feature type="transmembrane region" description="Helical" evidence="1">
    <location>
        <begin position="323"/>
        <end position="343"/>
    </location>
</feature>
<dbReference type="Pfam" id="PF26314">
    <property type="entry name" value="MptA_B_family"/>
    <property type="match status" value="1"/>
</dbReference>
<protein>
    <submittedName>
        <fullName evidence="2">DUF2029 domain-containing protein</fullName>
    </submittedName>
</protein>
<evidence type="ECO:0000313" key="2">
    <source>
        <dbReference type="EMBL" id="MBK9717084.1"/>
    </source>
</evidence>
<feature type="transmembrane region" description="Helical" evidence="1">
    <location>
        <begin position="139"/>
        <end position="164"/>
    </location>
</feature>
<dbReference type="AlphaFoldDB" id="A0A9D7XCS1"/>
<dbReference type="GO" id="GO:0016758">
    <property type="term" value="F:hexosyltransferase activity"/>
    <property type="evidence" value="ECO:0007669"/>
    <property type="project" value="InterPro"/>
</dbReference>
<accession>A0A9D7XCS1</accession>
<feature type="transmembrane region" description="Helical" evidence="1">
    <location>
        <begin position="382"/>
        <end position="401"/>
    </location>
</feature>
<feature type="transmembrane region" description="Helical" evidence="1">
    <location>
        <begin position="6"/>
        <end position="22"/>
    </location>
</feature>
<feature type="transmembrane region" description="Helical" evidence="1">
    <location>
        <begin position="261"/>
        <end position="285"/>
    </location>
</feature>
<dbReference type="Proteomes" id="UP000808349">
    <property type="component" value="Unassembled WGS sequence"/>
</dbReference>
<dbReference type="GO" id="GO:0005886">
    <property type="term" value="C:plasma membrane"/>
    <property type="evidence" value="ECO:0007669"/>
    <property type="project" value="UniProtKB-SubCell"/>
</dbReference>
<keyword evidence="1" id="KW-0472">Membrane</keyword>
<gene>
    <name evidence="2" type="ORF">IPO85_06150</name>
</gene>
<keyword evidence="1" id="KW-0812">Transmembrane</keyword>
<proteinExistence type="predicted"/>
<keyword evidence="1" id="KW-1133">Transmembrane helix</keyword>
<reference evidence="2 3" key="1">
    <citation type="submission" date="2020-10" db="EMBL/GenBank/DDBJ databases">
        <title>Connecting structure to function with the recovery of over 1000 high-quality activated sludge metagenome-assembled genomes encoding full-length rRNA genes using long-read sequencing.</title>
        <authorList>
            <person name="Singleton C.M."/>
            <person name="Petriglieri F."/>
            <person name="Kristensen J.M."/>
            <person name="Kirkegaard R.H."/>
            <person name="Michaelsen T.Y."/>
            <person name="Andersen M.H."/>
            <person name="Karst S.M."/>
            <person name="Dueholm M.S."/>
            <person name="Nielsen P.H."/>
            <person name="Albertsen M."/>
        </authorList>
    </citation>
    <scope>NUCLEOTIDE SEQUENCE [LARGE SCALE GENOMIC DNA]</scope>
    <source>
        <strain evidence="2">Ribe_18-Q3-R11-54_BAT3C.373</strain>
    </source>
</reference>
<feature type="transmembrane region" description="Helical" evidence="1">
    <location>
        <begin position="29"/>
        <end position="49"/>
    </location>
</feature>
<sequence>MIYKILIGLVGILAQTYLFYFSDQNQFDTICVPFFIAFLFYLHVVVESIESTNNLYFWIKIGFLIRVIGLFSFPNLSDDIYRYWWDGHLLTMGLNPFEYTPSELMAHVYLPFDKEQLTIIFPLLNSPNYYSVYPPFAQFIFSLGALIAGKNVFLFSFALKFILICVDGGIIYFLIRLLRILSLPAFMAICYFMHPLVMTEINGNVHLESFVVLFTLMAVYFVLKLEYLKSGVTLGLAVMTKLVPILLVPLFLHWKHIKSNILFLIGLGVICLSFIPFLFTFYHHLMSSIKLFFVQFEFNSSFYSLIEHYFISEKNYEWQKLTSLILMVCFILGTLVILIRHFILFRSQDFNINAAWILIFMYLICSSTVHPWYLIPLLALGMLSYPMTSIVWSVLSVLSYIKFDQTFFDHYSALKWIEYLITLSVFMYELIQLKRNKKGAMTIAP</sequence>
<feature type="transmembrane region" description="Helical" evidence="1">
    <location>
        <begin position="235"/>
        <end position="254"/>
    </location>
</feature>
<name>A0A9D7XCS1_9BACT</name>
<feature type="transmembrane region" description="Helical" evidence="1">
    <location>
        <begin position="205"/>
        <end position="223"/>
    </location>
</feature>
<comment type="caution">
    <text evidence="2">The sequence shown here is derived from an EMBL/GenBank/DDBJ whole genome shotgun (WGS) entry which is preliminary data.</text>
</comment>